<feature type="transmembrane region" description="Helical" evidence="2">
    <location>
        <begin position="48"/>
        <end position="71"/>
    </location>
</feature>
<reference evidence="3 4" key="1">
    <citation type="submission" date="2019-10" db="EMBL/GenBank/DDBJ databases">
        <title>Nocardioides novel species isolated from the excrement of Marmot.</title>
        <authorList>
            <person name="Zhang G."/>
        </authorList>
    </citation>
    <scope>NUCLEOTIDE SEQUENCE [LARGE SCALE GENOMIC DNA]</scope>
    <source>
        <strain evidence="4">zg-579</strain>
    </source>
</reference>
<evidence type="ECO:0000313" key="3">
    <source>
        <dbReference type="EMBL" id="MTB95502.1"/>
    </source>
</evidence>
<evidence type="ECO:0008006" key="5">
    <source>
        <dbReference type="Google" id="ProtNLM"/>
    </source>
</evidence>
<feature type="transmembrane region" description="Helical" evidence="2">
    <location>
        <begin position="214"/>
        <end position="235"/>
    </location>
</feature>
<feature type="transmembrane region" description="Helical" evidence="2">
    <location>
        <begin position="131"/>
        <end position="149"/>
    </location>
</feature>
<feature type="transmembrane region" description="Helical" evidence="2">
    <location>
        <begin position="155"/>
        <end position="173"/>
    </location>
</feature>
<sequence length="296" mass="29219">MSWLGLLAGLGGALLFGLGAVAQAHGVRRSAARPTGLLGFLATSVRDPWTMGVVAAYLAGFVLHAVAIWLLPLYLAQAATAMSFPVTALAVALVGERLRASGWLAVVVVTAGLVLLAAGSGEAGPVVTDPAFVPAVWLGVVVLAALALAGRHLGAGVLGTLAGLGYAGSAIAVRGTGTPVDLAVVAVALAVPAYSVVAFWLYSLGLHSDQVSAATAPMIVGQTFVPSLVGVLLLGDGVREGWGPAVAAGLLLSTAGAAWLAAPRTTGAGLRRDDAAATASSPGPAARPGPAPRRSP</sequence>
<feature type="transmembrane region" description="Helical" evidence="2">
    <location>
        <begin position="242"/>
        <end position="262"/>
    </location>
</feature>
<feature type="transmembrane region" description="Helical" evidence="2">
    <location>
        <begin position="78"/>
        <end position="95"/>
    </location>
</feature>
<evidence type="ECO:0000313" key="4">
    <source>
        <dbReference type="Proteomes" id="UP000433406"/>
    </source>
</evidence>
<accession>A0A6I3JBH6</accession>
<keyword evidence="2" id="KW-0472">Membrane</keyword>
<feature type="region of interest" description="Disordered" evidence="1">
    <location>
        <begin position="267"/>
        <end position="296"/>
    </location>
</feature>
<keyword evidence="4" id="KW-1185">Reference proteome</keyword>
<dbReference type="RefSeq" id="WP_154615046.1">
    <property type="nucleotide sequence ID" value="NZ_CP053660.1"/>
</dbReference>
<organism evidence="3 4">
    <name type="scientific">Nocardioides marmotae</name>
    <dbReference type="NCBI Taxonomy" id="2663857"/>
    <lineage>
        <taxon>Bacteria</taxon>
        <taxon>Bacillati</taxon>
        <taxon>Actinomycetota</taxon>
        <taxon>Actinomycetes</taxon>
        <taxon>Propionibacteriales</taxon>
        <taxon>Nocardioidaceae</taxon>
        <taxon>Nocardioides</taxon>
    </lineage>
</organism>
<gene>
    <name evidence="3" type="ORF">GGQ22_10440</name>
</gene>
<proteinExistence type="predicted"/>
<feature type="transmembrane region" description="Helical" evidence="2">
    <location>
        <begin position="101"/>
        <end position="119"/>
    </location>
</feature>
<name>A0A6I3JBH6_9ACTN</name>
<keyword evidence="2" id="KW-0812">Transmembrane</keyword>
<comment type="caution">
    <text evidence="3">The sequence shown here is derived from an EMBL/GenBank/DDBJ whole genome shotgun (WGS) entry which is preliminary data.</text>
</comment>
<feature type="transmembrane region" description="Helical" evidence="2">
    <location>
        <begin position="180"/>
        <end position="202"/>
    </location>
</feature>
<dbReference type="AlphaFoldDB" id="A0A6I3JBH6"/>
<dbReference type="PANTHER" id="PTHR40761:SF1">
    <property type="entry name" value="CONSERVED INTEGRAL MEMBRANE ALANINE VALINE AND LEUCINE RICH PROTEIN-RELATED"/>
    <property type="match status" value="1"/>
</dbReference>
<feature type="compositionally biased region" description="Pro residues" evidence="1">
    <location>
        <begin position="285"/>
        <end position="296"/>
    </location>
</feature>
<dbReference type="PANTHER" id="PTHR40761">
    <property type="entry name" value="CONSERVED INTEGRAL MEMBRANE ALANINE VALINE AND LEUCINE RICH PROTEIN-RELATED"/>
    <property type="match status" value="1"/>
</dbReference>
<dbReference type="Proteomes" id="UP000433406">
    <property type="component" value="Unassembled WGS sequence"/>
</dbReference>
<dbReference type="EMBL" id="WLCI01000011">
    <property type="protein sequence ID" value="MTB95502.1"/>
    <property type="molecule type" value="Genomic_DNA"/>
</dbReference>
<protein>
    <recommendedName>
        <fullName evidence="5">DMT family transporter</fullName>
    </recommendedName>
</protein>
<evidence type="ECO:0000256" key="2">
    <source>
        <dbReference type="SAM" id="Phobius"/>
    </source>
</evidence>
<keyword evidence="2" id="KW-1133">Transmembrane helix</keyword>
<evidence type="ECO:0000256" key="1">
    <source>
        <dbReference type="SAM" id="MobiDB-lite"/>
    </source>
</evidence>